<dbReference type="InterPro" id="IPR005220">
    <property type="entry name" value="CarO-like"/>
</dbReference>
<proteinExistence type="predicted"/>
<dbReference type="KEGG" id="ovb:NB640_11985"/>
<evidence type="ECO:0000313" key="3">
    <source>
        <dbReference type="Proteomes" id="UP001156215"/>
    </source>
</evidence>
<dbReference type="AlphaFoldDB" id="A0A9E9LZX6"/>
<keyword evidence="1" id="KW-0732">Signal</keyword>
<dbReference type="Gene3D" id="2.40.50.200">
    <property type="entry name" value="Bacterial OB-fold"/>
    <property type="match status" value="1"/>
</dbReference>
<evidence type="ECO:0000313" key="2">
    <source>
        <dbReference type="EMBL" id="WAW09923.1"/>
    </source>
</evidence>
<reference evidence="2" key="1">
    <citation type="journal article" date="2022" name="Front. Microbiol.">
        <title>New perspectives on an old grouping: The genomic and phenotypic variability of Oxalobacter formigenes and the implications for calcium oxalate stone prevention.</title>
        <authorList>
            <person name="Chmiel J.A."/>
            <person name="Carr C."/>
            <person name="Stuivenberg G.A."/>
            <person name="Venema R."/>
            <person name="Chanyi R.M."/>
            <person name="Al K.F."/>
            <person name="Giguere D."/>
            <person name="Say H."/>
            <person name="Akouris P.P."/>
            <person name="Dominguez Romero S.A."/>
            <person name="Kwong A."/>
            <person name="Tai V."/>
            <person name="Koval S.F."/>
            <person name="Razvi H."/>
            <person name="Bjazevic J."/>
            <person name="Burton J.P."/>
        </authorList>
    </citation>
    <scope>NUCLEOTIDE SEQUENCE</scope>
    <source>
        <strain evidence="2">WoOx3</strain>
    </source>
</reference>
<dbReference type="NCBIfam" id="NF033674">
    <property type="entry name" value="stress_OB_fold"/>
    <property type="match status" value="1"/>
</dbReference>
<sequence>MAKALTRLMVAGCAVILIGVFGIAHAQYVGPGQGTSLTTVAEVLKNPVDDQEVLLRGKITKKLKKERYEFKDDTGAIRVEIDDKYFYNLKVTDRTIVEIYGEVEKEFMKSPEIDVKRLTIIQP</sequence>
<protein>
    <submittedName>
        <fullName evidence="2">NirD/YgiW/YdeI family stress tolerance protein</fullName>
    </submittedName>
</protein>
<dbReference type="EMBL" id="CP098242">
    <property type="protein sequence ID" value="WAW09923.1"/>
    <property type="molecule type" value="Genomic_DNA"/>
</dbReference>
<dbReference type="Proteomes" id="UP001156215">
    <property type="component" value="Chromosome"/>
</dbReference>
<name>A0A9E9LZX6_9BURK</name>
<gene>
    <name evidence="2" type="ORF">NB640_11985</name>
</gene>
<dbReference type="PANTHER" id="PTHR36571:SF1">
    <property type="entry name" value="PROTEIN YGIW"/>
    <property type="match status" value="1"/>
</dbReference>
<organism evidence="2 3">
    <name type="scientific">Oxalobacter vibrioformis</name>
    <dbReference type="NCBI Taxonomy" id="933080"/>
    <lineage>
        <taxon>Bacteria</taxon>
        <taxon>Pseudomonadati</taxon>
        <taxon>Pseudomonadota</taxon>
        <taxon>Betaproteobacteria</taxon>
        <taxon>Burkholderiales</taxon>
        <taxon>Oxalobacteraceae</taxon>
        <taxon>Oxalobacter</taxon>
    </lineage>
</organism>
<evidence type="ECO:0000256" key="1">
    <source>
        <dbReference type="ARBA" id="ARBA00022729"/>
    </source>
</evidence>
<dbReference type="PANTHER" id="PTHR36571">
    <property type="entry name" value="PROTEIN YGIW"/>
    <property type="match status" value="1"/>
</dbReference>
<accession>A0A9E9LZX6</accession>
<dbReference type="Pfam" id="PF04076">
    <property type="entry name" value="BOF"/>
    <property type="match status" value="1"/>
</dbReference>
<dbReference type="SUPFAM" id="SSF101756">
    <property type="entry name" value="Hypothetical protein YgiW"/>
    <property type="match status" value="1"/>
</dbReference>
<dbReference type="InterPro" id="IPR036700">
    <property type="entry name" value="BOBF_sf"/>
</dbReference>
<keyword evidence="3" id="KW-1185">Reference proteome</keyword>
<dbReference type="RefSeq" id="WP_269308927.1">
    <property type="nucleotide sequence ID" value="NZ_CP098242.1"/>
</dbReference>